<dbReference type="AlphaFoldDB" id="A0A1I0Y0G6"/>
<evidence type="ECO:0000256" key="2">
    <source>
        <dbReference type="ARBA" id="ARBA00007832"/>
    </source>
</evidence>
<dbReference type="EMBL" id="FOKG01000004">
    <property type="protein sequence ID" value="SFB06839.1"/>
    <property type="molecule type" value="Genomic_DNA"/>
</dbReference>
<feature type="domain" description="Aerobactin siderophore biosynthesis IucA/IucC N-terminal" evidence="4">
    <location>
        <begin position="126"/>
        <end position="360"/>
    </location>
</feature>
<reference evidence="7" key="1">
    <citation type="submission" date="2016-10" db="EMBL/GenBank/DDBJ databases">
        <authorList>
            <person name="Varghese N."/>
            <person name="Submissions S."/>
        </authorList>
    </citation>
    <scope>NUCLEOTIDE SEQUENCE [LARGE SCALE GENOMIC DNA]</scope>
    <source>
        <strain evidence="7">CGMCC 4.3568</strain>
    </source>
</reference>
<dbReference type="Gene3D" id="1.10.510.40">
    <property type="match status" value="1"/>
</dbReference>
<sequence length="564" mass="62104">MDLPTEEVMRDLVDTLFQENLFGFADGEVEPAGPGQWRYRAAGVEVQVRPGGRLQEYRYSQGPVRHDETELTPDELLRLLASDSAHTDLVAADLHTAVEHARVTLHARHDLLPRSGSLLAGERLAATRNRPFHPTARAASGWTASELAAYGPMRPSPLALTWVAVRTEMLRHGSGEDSRRIAELLLDEQDAGQLADVLRKSGLPSDEFTVLPVHPWQFEHVLPREFVDEFTAGTVRVLGKGIGQGHPTASLRTITTAPESARHLKLPLGIATLGAARLLPPRYLDNGERGERLLRTLLDRDPGLRARVLVCDERTWVGWQATAEDEFADRPGQLAAQVREYPGGVLDDPETIALPMAALAAHEWRVFGPVILCGRRPLDFFTELAELFLASMLGFLRYGVLPEPHGQNVVLTVREGRPERLVLRDHDTVRLYPEWLTAAGVANPGYRVRPGAPQSLSLETAQRLVGYLQTLGVQVNLYAIADAIGRQYGIAEDTLWDSIRTATISALDTLDLPAHVSTVLRRQLLEETRWPSRQVLGPLLRSGPSSGVSMPAGTGSVPNPLRRP</sequence>
<comment type="similarity">
    <text evidence="2">Belongs to the IucA/IucC family.</text>
</comment>
<evidence type="ECO:0000259" key="4">
    <source>
        <dbReference type="Pfam" id="PF04183"/>
    </source>
</evidence>
<dbReference type="PANTHER" id="PTHR34384">
    <property type="entry name" value="L-2,3-DIAMINOPROPANOATE--CITRATE LIGASE"/>
    <property type="match status" value="1"/>
</dbReference>
<dbReference type="PANTHER" id="PTHR34384:SF6">
    <property type="entry name" value="STAPHYLOFERRIN B SYNTHASE"/>
    <property type="match status" value="1"/>
</dbReference>
<accession>A0A1I0Y0G6</accession>
<feature type="region of interest" description="Disordered" evidence="3">
    <location>
        <begin position="541"/>
        <end position="564"/>
    </location>
</feature>
<name>A0A1I0Y0G6_9PSEU</name>
<evidence type="ECO:0000313" key="7">
    <source>
        <dbReference type="Proteomes" id="UP000243799"/>
    </source>
</evidence>
<dbReference type="InterPro" id="IPR022770">
    <property type="entry name" value="IucA/IucC-like_C"/>
</dbReference>
<comment type="pathway">
    <text evidence="1">Siderophore biosynthesis.</text>
</comment>
<gene>
    <name evidence="6" type="ORF">SAMN05216266_104156</name>
</gene>
<proteinExistence type="inferred from homology"/>
<organism evidence="6 7">
    <name type="scientific">Amycolatopsis marina</name>
    <dbReference type="NCBI Taxonomy" id="490629"/>
    <lineage>
        <taxon>Bacteria</taxon>
        <taxon>Bacillati</taxon>
        <taxon>Actinomycetota</taxon>
        <taxon>Actinomycetes</taxon>
        <taxon>Pseudonocardiales</taxon>
        <taxon>Pseudonocardiaceae</taxon>
        <taxon>Amycolatopsis</taxon>
    </lineage>
</organism>
<protein>
    <submittedName>
        <fullName evidence="6">Siderophore synthetase component</fullName>
    </submittedName>
</protein>
<dbReference type="RefSeq" id="WP_091671868.1">
    <property type="nucleotide sequence ID" value="NZ_FOKG01000004.1"/>
</dbReference>
<dbReference type="InterPro" id="IPR037455">
    <property type="entry name" value="LucA/IucC-like"/>
</dbReference>
<dbReference type="Proteomes" id="UP000243799">
    <property type="component" value="Unassembled WGS sequence"/>
</dbReference>
<dbReference type="InterPro" id="IPR007310">
    <property type="entry name" value="Aerobactin_biosyn_IucA/IucC_N"/>
</dbReference>
<dbReference type="STRING" id="490629.SAMN05216266_104156"/>
<dbReference type="Pfam" id="PF04183">
    <property type="entry name" value="IucA_IucC"/>
    <property type="match status" value="1"/>
</dbReference>
<evidence type="ECO:0000259" key="5">
    <source>
        <dbReference type="Pfam" id="PF06276"/>
    </source>
</evidence>
<feature type="domain" description="Aerobactin siderophore biosynthesis IucA/IucC-like C-terminal" evidence="5">
    <location>
        <begin position="385"/>
        <end position="536"/>
    </location>
</feature>
<dbReference type="GO" id="GO:0019290">
    <property type="term" value="P:siderophore biosynthetic process"/>
    <property type="evidence" value="ECO:0007669"/>
    <property type="project" value="InterPro"/>
</dbReference>
<evidence type="ECO:0000313" key="6">
    <source>
        <dbReference type="EMBL" id="SFB06839.1"/>
    </source>
</evidence>
<dbReference type="Pfam" id="PF06276">
    <property type="entry name" value="FhuF"/>
    <property type="match status" value="1"/>
</dbReference>
<dbReference type="GO" id="GO:0016881">
    <property type="term" value="F:acid-amino acid ligase activity"/>
    <property type="evidence" value="ECO:0007669"/>
    <property type="project" value="UniProtKB-ARBA"/>
</dbReference>
<evidence type="ECO:0000256" key="1">
    <source>
        <dbReference type="ARBA" id="ARBA00004924"/>
    </source>
</evidence>
<evidence type="ECO:0000256" key="3">
    <source>
        <dbReference type="SAM" id="MobiDB-lite"/>
    </source>
</evidence>
<dbReference type="OrthoDB" id="495728at2"/>
<keyword evidence="7" id="KW-1185">Reference proteome</keyword>